<dbReference type="Pfam" id="PF00392">
    <property type="entry name" value="GntR"/>
    <property type="match status" value="1"/>
</dbReference>
<dbReference type="PROSITE" id="PS50949">
    <property type="entry name" value="HTH_GNTR"/>
    <property type="match status" value="1"/>
</dbReference>
<dbReference type="SMART" id="SM00345">
    <property type="entry name" value="HTH_GNTR"/>
    <property type="match status" value="1"/>
</dbReference>
<dbReference type="PANTHER" id="PTHR43537">
    <property type="entry name" value="TRANSCRIPTIONAL REGULATOR, GNTR FAMILY"/>
    <property type="match status" value="1"/>
</dbReference>
<dbReference type="EMBL" id="CP029550">
    <property type="protein sequence ID" value="AWN43046.1"/>
    <property type="molecule type" value="Genomic_DNA"/>
</dbReference>
<dbReference type="InterPro" id="IPR000524">
    <property type="entry name" value="Tscrpt_reg_HTH_GntR"/>
</dbReference>
<evidence type="ECO:0000256" key="1">
    <source>
        <dbReference type="ARBA" id="ARBA00023015"/>
    </source>
</evidence>
<evidence type="ECO:0000256" key="3">
    <source>
        <dbReference type="ARBA" id="ARBA00023163"/>
    </source>
</evidence>
<sequence length="274" mass="30437">MAQSAYPQVGRHGAPYVTGFEGAAFRHELGANEVEQRVPDGEQRIGASYSGDQSKATSAPPPETQSQLAYRIIEEMIVTLQIPPGSIISEKSLNRQLSIGRTPIREALQRLALEGTVRVVPRAGVIVSDIDLIDQLKMIEVRREIEKILAGRAARLAGPQTCDEFRRLASDFEEAAAKDDGKLFIAADREFNGLIVAAAQNNYAAHAIGPIEAQTRRFWYLHFQRFGDLQRVCELHAKIALAVAQNDEPAARRASDALLDYVEWYTRRTLESLR</sequence>
<evidence type="ECO:0000256" key="4">
    <source>
        <dbReference type="SAM" id="MobiDB-lite"/>
    </source>
</evidence>
<dbReference type="PRINTS" id="PR00035">
    <property type="entry name" value="HTHGNTR"/>
</dbReference>
<dbReference type="InterPro" id="IPR036390">
    <property type="entry name" value="WH_DNA-bd_sf"/>
</dbReference>
<protein>
    <submittedName>
        <fullName evidence="6">GntR family transcriptional regulator</fullName>
    </submittedName>
</protein>
<dbReference type="GO" id="GO:0003700">
    <property type="term" value="F:DNA-binding transcription factor activity"/>
    <property type="evidence" value="ECO:0007669"/>
    <property type="project" value="InterPro"/>
</dbReference>
<feature type="compositionally biased region" description="Basic and acidic residues" evidence="4">
    <location>
        <begin position="31"/>
        <end position="43"/>
    </location>
</feature>
<dbReference type="InterPro" id="IPR011711">
    <property type="entry name" value="GntR_C"/>
</dbReference>
<dbReference type="SMART" id="SM00895">
    <property type="entry name" value="FCD"/>
    <property type="match status" value="1"/>
</dbReference>
<dbReference type="AlphaFoldDB" id="A0A2U8WCL1"/>
<feature type="domain" description="HTH gntR-type" evidence="5">
    <location>
        <begin position="63"/>
        <end position="130"/>
    </location>
</feature>
<organism evidence="6 7">
    <name type="scientific">Methylobacterium durans</name>
    <dbReference type="NCBI Taxonomy" id="2202825"/>
    <lineage>
        <taxon>Bacteria</taxon>
        <taxon>Pseudomonadati</taxon>
        <taxon>Pseudomonadota</taxon>
        <taxon>Alphaproteobacteria</taxon>
        <taxon>Hyphomicrobiales</taxon>
        <taxon>Methylobacteriaceae</taxon>
        <taxon>Methylobacterium</taxon>
    </lineage>
</organism>
<dbReference type="Pfam" id="PF07729">
    <property type="entry name" value="FCD"/>
    <property type="match status" value="1"/>
</dbReference>
<dbReference type="Proteomes" id="UP000245926">
    <property type="component" value="Chromosome"/>
</dbReference>
<dbReference type="SUPFAM" id="SSF46785">
    <property type="entry name" value="Winged helix' DNA-binding domain"/>
    <property type="match status" value="1"/>
</dbReference>
<evidence type="ECO:0000313" key="6">
    <source>
        <dbReference type="EMBL" id="AWN43046.1"/>
    </source>
</evidence>
<evidence type="ECO:0000259" key="5">
    <source>
        <dbReference type="PROSITE" id="PS50949"/>
    </source>
</evidence>
<feature type="region of interest" description="Disordered" evidence="4">
    <location>
        <begin position="31"/>
        <end position="64"/>
    </location>
</feature>
<accession>A0A2U8WCL1</accession>
<dbReference type="InterPro" id="IPR008920">
    <property type="entry name" value="TF_FadR/GntR_C"/>
</dbReference>
<dbReference type="Gene3D" id="1.20.120.530">
    <property type="entry name" value="GntR ligand-binding domain-like"/>
    <property type="match status" value="1"/>
</dbReference>
<evidence type="ECO:0000256" key="2">
    <source>
        <dbReference type="ARBA" id="ARBA00023125"/>
    </source>
</evidence>
<dbReference type="GO" id="GO:0003677">
    <property type="term" value="F:DNA binding"/>
    <property type="evidence" value="ECO:0007669"/>
    <property type="project" value="UniProtKB-KW"/>
</dbReference>
<keyword evidence="3" id="KW-0804">Transcription</keyword>
<dbReference type="PANTHER" id="PTHR43537:SF45">
    <property type="entry name" value="GNTR FAMILY REGULATORY PROTEIN"/>
    <property type="match status" value="1"/>
</dbReference>
<name>A0A2U8WCL1_9HYPH</name>
<keyword evidence="7" id="KW-1185">Reference proteome</keyword>
<keyword evidence="1" id="KW-0805">Transcription regulation</keyword>
<keyword evidence="2" id="KW-0238">DNA-binding</keyword>
<reference evidence="7" key="1">
    <citation type="submission" date="2018-05" db="EMBL/GenBank/DDBJ databases">
        <title>Complete Genome Sequence of Methylobacterium sp. 17SD2-17.</title>
        <authorList>
            <person name="Srinivasan S."/>
        </authorList>
    </citation>
    <scope>NUCLEOTIDE SEQUENCE [LARGE SCALE GENOMIC DNA]</scope>
    <source>
        <strain evidence="7">17SD2-17</strain>
    </source>
</reference>
<dbReference type="Gene3D" id="1.10.10.10">
    <property type="entry name" value="Winged helix-like DNA-binding domain superfamily/Winged helix DNA-binding domain"/>
    <property type="match status" value="1"/>
</dbReference>
<gene>
    <name evidence="6" type="ORF">DK389_24330</name>
</gene>
<dbReference type="InterPro" id="IPR036388">
    <property type="entry name" value="WH-like_DNA-bd_sf"/>
</dbReference>
<proteinExistence type="predicted"/>
<dbReference type="OrthoDB" id="9806293at2"/>
<evidence type="ECO:0000313" key="7">
    <source>
        <dbReference type="Proteomes" id="UP000245926"/>
    </source>
</evidence>
<dbReference type="SUPFAM" id="SSF48008">
    <property type="entry name" value="GntR ligand-binding domain-like"/>
    <property type="match status" value="1"/>
</dbReference>
<dbReference type="KEGG" id="mets:DK389_24330"/>